<evidence type="ECO:0008006" key="7">
    <source>
        <dbReference type="Google" id="ProtNLM"/>
    </source>
</evidence>
<dbReference type="GO" id="GO:0016491">
    <property type="term" value="F:oxidoreductase activity"/>
    <property type="evidence" value="ECO:0007669"/>
    <property type="project" value="UniProtKB-KW"/>
</dbReference>
<dbReference type="Gene3D" id="3.40.50.720">
    <property type="entry name" value="NAD(P)-binding Rossmann-like Domain"/>
    <property type="match status" value="1"/>
</dbReference>
<gene>
    <name evidence="6" type="ORF">S01H4_11627</name>
</gene>
<dbReference type="Gene3D" id="3.90.180.10">
    <property type="entry name" value="Medium-chain alcohol dehydrogenases, catalytic domain"/>
    <property type="match status" value="1"/>
</dbReference>
<reference evidence="6" key="1">
    <citation type="journal article" date="2014" name="Front. Microbiol.">
        <title>High frequency of phylogenetically diverse reductive dehalogenase-homologous genes in deep subseafloor sedimentary metagenomes.</title>
        <authorList>
            <person name="Kawai M."/>
            <person name="Futagami T."/>
            <person name="Toyoda A."/>
            <person name="Takaki Y."/>
            <person name="Nishi S."/>
            <person name="Hori S."/>
            <person name="Arai W."/>
            <person name="Tsubouchi T."/>
            <person name="Morono Y."/>
            <person name="Uchiyama I."/>
            <person name="Ito T."/>
            <person name="Fujiyama A."/>
            <person name="Inagaki F."/>
            <person name="Takami H."/>
        </authorList>
    </citation>
    <scope>NUCLEOTIDE SEQUENCE</scope>
    <source>
        <strain evidence="6">Expedition CK06-06</strain>
    </source>
</reference>
<keyword evidence="1" id="KW-0479">Metal-binding</keyword>
<dbReference type="EMBL" id="BART01004749">
    <property type="protein sequence ID" value="GAG56463.1"/>
    <property type="molecule type" value="Genomic_DNA"/>
</dbReference>
<dbReference type="AlphaFoldDB" id="X0Z7Y9"/>
<dbReference type="PANTHER" id="PTHR43401">
    <property type="entry name" value="L-THREONINE 3-DEHYDROGENASE"/>
    <property type="match status" value="1"/>
</dbReference>
<feature type="non-terminal residue" evidence="6">
    <location>
        <position position="1"/>
    </location>
</feature>
<keyword evidence="3" id="KW-0560">Oxidoreductase</keyword>
<dbReference type="PANTHER" id="PTHR43401:SF2">
    <property type="entry name" value="L-THREONINE 3-DEHYDROGENASE"/>
    <property type="match status" value="1"/>
</dbReference>
<organism evidence="6">
    <name type="scientific">marine sediment metagenome</name>
    <dbReference type="NCBI Taxonomy" id="412755"/>
    <lineage>
        <taxon>unclassified sequences</taxon>
        <taxon>metagenomes</taxon>
        <taxon>ecological metagenomes</taxon>
    </lineage>
</organism>
<dbReference type="Pfam" id="PF08240">
    <property type="entry name" value="ADH_N"/>
    <property type="match status" value="1"/>
</dbReference>
<evidence type="ECO:0000256" key="1">
    <source>
        <dbReference type="ARBA" id="ARBA00022723"/>
    </source>
</evidence>
<dbReference type="InterPro" id="IPR050129">
    <property type="entry name" value="Zn_alcohol_dh"/>
</dbReference>
<dbReference type="SUPFAM" id="SSF50129">
    <property type="entry name" value="GroES-like"/>
    <property type="match status" value="1"/>
</dbReference>
<dbReference type="SUPFAM" id="SSF51735">
    <property type="entry name" value="NAD(P)-binding Rossmann-fold domains"/>
    <property type="match status" value="1"/>
</dbReference>
<evidence type="ECO:0000256" key="3">
    <source>
        <dbReference type="ARBA" id="ARBA00023002"/>
    </source>
</evidence>
<evidence type="ECO:0000259" key="5">
    <source>
        <dbReference type="Pfam" id="PF08240"/>
    </source>
</evidence>
<protein>
    <recommendedName>
        <fullName evidence="7">Enoyl reductase (ER) domain-containing protein</fullName>
    </recommendedName>
</protein>
<dbReference type="InterPro" id="IPR036291">
    <property type="entry name" value="NAD(P)-bd_dom_sf"/>
</dbReference>
<evidence type="ECO:0000313" key="6">
    <source>
        <dbReference type="EMBL" id="GAG56463.1"/>
    </source>
</evidence>
<feature type="non-terminal residue" evidence="6">
    <location>
        <position position="282"/>
    </location>
</feature>
<evidence type="ECO:0000259" key="4">
    <source>
        <dbReference type="Pfam" id="PF00107"/>
    </source>
</evidence>
<name>X0Z7Y9_9ZZZZ</name>
<feature type="domain" description="Alcohol dehydrogenase-like C-terminal" evidence="4">
    <location>
        <begin position="156"/>
        <end position="280"/>
    </location>
</feature>
<keyword evidence="2" id="KW-0862">Zinc</keyword>
<comment type="caution">
    <text evidence="6">The sequence shown here is derived from an EMBL/GenBank/DDBJ whole genome shotgun (WGS) entry which is preliminary data.</text>
</comment>
<feature type="domain" description="Alcohol dehydrogenase-like N-terminal" evidence="5">
    <location>
        <begin position="8"/>
        <end position="117"/>
    </location>
</feature>
<dbReference type="InterPro" id="IPR013154">
    <property type="entry name" value="ADH-like_N"/>
</dbReference>
<sequence>PIPVIEKNNDVLIKVEVVSICGTDVHILEVPPDYIATPNTILGHEIAGQVLEIGKDVSTLKVGDRVVINPNEYDCTCQYCKLNLPNHCENLKALGIHVNGGFAKYCKVSEKVCYKISPTVSPNVAAFAEPLACVINGAEKVKVQPAETVLILGSGPIGLLFLKLFKSCGAKVIISELSEFRRKIAEDNGADIVVDPKKKNLEKIIEEETNIGTDVVVDATGSLMETGLRVARKGGRFLVFGVNTNAVVKIPQFEITFKELRVLGTWLANATFPKAVKIIESV</sequence>
<dbReference type="InterPro" id="IPR011032">
    <property type="entry name" value="GroES-like_sf"/>
</dbReference>
<dbReference type="GO" id="GO:0008270">
    <property type="term" value="F:zinc ion binding"/>
    <property type="evidence" value="ECO:0007669"/>
    <property type="project" value="InterPro"/>
</dbReference>
<dbReference type="InterPro" id="IPR013149">
    <property type="entry name" value="ADH-like_C"/>
</dbReference>
<accession>X0Z7Y9</accession>
<dbReference type="InterPro" id="IPR002328">
    <property type="entry name" value="ADH_Zn_CS"/>
</dbReference>
<dbReference type="PROSITE" id="PS00059">
    <property type="entry name" value="ADH_ZINC"/>
    <property type="match status" value="1"/>
</dbReference>
<evidence type="ECO:0000256" key="2">
    <source>
        <dbReference type="ARBA" id="ARBA00022833"/>
    </source>
</evidence>
<proteinExistence type="predicted"/>
<dbReference type="Pfam" id="PF00107">
    <property type="entry name" value="ADH_zinc_N"/>
    <property type="match status" value="1"/>
</dbReference>